<dbReference type="Pfam" id="PF03473">
    <property type="entry name" value="MOSC"/>
    <property type="match status" value="1"/>
</dbReference>
<dbReference type="SUPFAM" id="SSF50800">
    <property type="entry name" value="PK beta-barrel domain-like"/>
    <property type="match status" value="1"/>
</dbReference>
<name>A0A381S611_9ZZZZ</name>
<dbReference type="GO" id="GO:0030170">
    <property type="term" value="F:pyridoxal phosphate binding"/>
    <property type="evidence" value="ECO:0007669"/>
    <property type="project" value="InterPro"/>
</dbReference>
<dbReference type="AlphaFoldDB" id="A0A381S611"/>
<proteinExistence type="predicted"/>
<dbReference type="InterPro" id="IPR052716">
    <property type="entry name" value="MOSC_domain"/>
</dbReference>
<reference evidence="2" key="1">
    <citation type="submission" date="2018-05" db="EMBL/GenBank/DDBJ databases">
        <authorList>
            <person name="Lanie J.A."/>
            <person name="Ng W.-L."/>
            <person name="Kazmierczak K.M."/>
            <person name="Andrzejewski T.M."/>
            <person name="Davidsen T.M."/>
            <person name="Wayne K.J."/>
            <person name="Tettelin H."/>
            <person name="Glass J.I."/>
            <person name="Rusch D."/>
            <person name="Podicherti R."/>
            <person name="Tsui H.-C.T."/>
            <person name="Winkler M.E."/>
        </authorList>
    </citation>
    <scope>NUCLEOTIDE SEQUENCE</scope>
</reference>
<protein>
    <recommendedName>
        <fullName evidence="1">MOSC domain-containing protein</fullName>
    </recommendedName>
</protein>
<sequence length="146" mass="16291">MASVKLICTSPVAGGETIAIDAVTTIAGRGIEGDRYCALDTEPSQQITLIECEVIDQFNQETESEFSYEMFRRNLVTEGVQLNNLVGETFYVGEVWLRGHELCEPCRYLQERLKVTDLVKRLTHKGGLCCEILTSGTIRSGDNLRI</sequence>
<dbReference type="GO" id="GO:0003824">
    <property type="term" value="F:catalytic activity"/>
    <property type="evidence" value="ECO:0007669"/>
    <property type="project" value="InterPro"/>
</dbReference>
<feature type="domain" description="MOSC" evidence="1">
    <location>
        <begin position="18"/>
        <end position="146"/>
    </location>
</feature>
<dbReference type="EMBL" id="UINC01002637">
    <property type="protein sequence ID" value="SUZ98768.1"/>
    <property type="molecule type" value="Genomic_DNA"/>
</dbReference>
<organism evidence="2">
    <name type="scientific">marine metagenome</name>
    <dbReference type="NCBI Taxonomy" id="408172"/>
    <lineage>
        <taxon>unclassified sequences</taxon>
        <taxon>metagenomes</taxon>
        <taxon>ecological metagenomes</taxon>
    </lineage>
</organism>
<dbReference type="PANTHER" id="PTHR36930:SF1">
    <property type="entry name" value="MOSC DOMAIN-CONTAINING PROTEIN"/>
    <property type="match status" value="1"/>
</dbReference>
<evidence type="ECO:0000313" key="2">
    <source>
        <dbReference type="EMBL" id="SUZ98768.1"/>
    </source>
</evidence>
<evidence type="ECO:0000259" key="1">
    <source>
        <dbReference type="PROSITE" id="PS51340"/>
    </source>
</evidence>
<dbReference type="InterPro" id="IPR011037">
    <property type="entry name" value="Pyrv_Knase-like_insert_dom_sf"/>
</dbReference>
<dbReference type="GO" id="GO:0030151">
    <property type="term" value="F:molybdenum ion binding"/>
    <property type="evidence" value="ECO:0007669"/>
    <property type="project" value="InterPro"/>
</dbReference>
<dbReference type="PANTHER" id="PTHR36930">
    <property type="entry name" value="METAL-SULFUR CLUSTER BIOSYNTHESIS PROTEINS YUAD-RELATED"/>
    <property type="match status" value="1"/>
</dbReference>
<accession>A0A381S611</accession>
<dbReference type="InterPro" id="IPR005302">
    <property type="entry name" value="MoCF_Sase_C"/>
</dbReference>
<dbReference type="PROSITE" id="PS51340">
    <property type="entry name" value="MOSC"/>
    <property type="match status" value="1"/>
</dbReference>
<gene>
    <name evidence="2" type="ORF">METZ01_LOCUS51622</name>
</gene>
<dbReference type="Gene3D" id="2.40.33.20">
    <property type="entry name" value="PK beta-barrel domain-like"/>
    <property type="match status" value="1"/>
</dbReference>